<feature type="compositionally biased region" description="Low complexity" evidence="1">
    <location>
        <begin position="309"/>
        <end position="324"/>
    </location>
</feature>
<keyword evidence="2" id="KW-0812">Transmembrane</keyword>
<accession>A0ABY5VBX1</accession>
<dbReference type="EMBL" id="CP102290">
    <property type="protein sequence ID" value="UWP57994.1"/>
    <property type="molecule type" value="Genomic_DNA"/>
</dbReference>
<feature type="region of interest" description="Disordered" evidence="1">
    <location>
        <begin position="297"/>
        <end position="365"/>
    </location>
</feature>
<organism evidence="3 4">
    <name type="scientific">Ruminococcus gauvreauii</name>
    <dbReference type="NCBI Taxonomy" id="438033"/>
    <lineage>
        <taxon>Bacteria</taxon>
        <taxon>Bacillati</taxon>
        <taxon>Bacillota</taxon>
        <taxon>Clostridia</taxon>
        <taxon>Eubacteriales</taxon>
        <taxon>Oscillospiraceae</taxon>
        <taxon>Ruminococcus</taxon>
    </lineage>
</organism>
<dbReference type="RefSeq" id="WP_028528489.1">
    <property type="nucleotide sequence ID" value="NZ_CABLBR010000011.1"/>
</dbReference>
<evidence type="ECO:0000256" key="1">
    <source>
        <dbReference type="SAM" id="MobiDB-lite"/>
    </source>
</evidence>
<name>A0ABY5VBX1_9FIRM</name>
<dbReference type="InterPro" id="IPR013784">
    <property type="entry name" value="Carb-bd-like_fold"/>
</dbReference>
<keyword evidence="2" id="KW-1133">Transmembrane helix</keyword>
<evidence type="ECO:0008006" key="5">
    <source>
        <dbReference type="Google" id="ProtNLM"/>
    </source>
</evidence>
<gene>
    <name evidence="3" type="ORF">NQ502_11375</name>
</gene>
<keyword evidence="4" id="KW-1185">Reference proteome</keyword>
<protein>
    <recommendedName>
        <fullName evidence="5">Carboxypeptidase regulatory-like domain-containing protein</fullName>
    </recommendedName>
</protein>
<reference evidence="3" key="1">
    <citation type="journal article" date="2022" name="Cell">
        <title>Design, construction, and in vivo augmentation of a complex gut microbiome.</title>
        <authorList>
            <person name="Cheng A.G."/>
            <person name="Ho P.Y."/>
            <person name="Aranda-Diaz A."/>
            <person name="Jain S."/>
            <person name="Yu F.B."/>
            <person name="Meng X."/>
            <person name="Wang M."/>
            <person name="Iakiviak M."/>
            <person name="Nagashima K."/>
            <person name="Zhao A."/>
            <person name="Murugkar P."/>
            <person name="Patil A."/>
            <person name="Atabakhsh K."/>
            <person name="Weakley A."/>
            <person name="Yan J."/>
            <person name="Brumbaugh A.R."/>
            <person name="Higginbottom S."/>
            <person name="Dimas A."/>
            <person name="Shiver A.L."/>
            <person name="Deutschbauer A."/>
            <person name="Neff N."/>
            <person name="Sonnenburg J.L."/>
            <person name="Huang K.C."/>
            <person name="Fischbach M.A."/>
        </authorList>
    </citation>
    <scope>NUCLEOTIDE SEQUENCE</scope>
    <source>
        <strain evidence="3">DSM 19829</strain>
    </source>
</reference>
<evidence type="ECO:0000313" key="3">
    <source>
        <dbReference type="EMBL" id="UWP57994.1"/>
    </source>
</evidence>
<proteinExistence type="predicted"/>
<keyword evidence="2" id="KW-0472">Membrane</keyword>
<evidence type="ECO:0000256" key="2">
    <source>
        <dbReference type="SAM" id="Phobius"/>
    </source>
</evidence>
<evidence type="ECO:0000313" key="4">
    <source>
        <dbReference type="Proteomes" id="UP001060164"/>
    </source>
</evidence>
<dbReference type="SUPFAM" id="SSF49452">
    <property type="entry name" value="Starch-binding domain-like"/>
    <property type="match status" value="1"/>
</dbReference>
<feature type="transmembrane region" description="Helical" evidence="2">
    <location>
        <begin position="20"/>
        <end position="42"/>
    </location>
</feature>
<sequence length="516" mass="55290">MERPGSEYRKNDERQDRRRFLPLILLLLVLTFMTSSIVGFILGRNTAEAPLGQVLDTVLLSPEEELSQTVLHLSGRVMYSDGSPAAGHTLELHSDPVRTVSAVNGGFLFPNVTAGDHTISVLNKDGTVAAQRGIRIVGDSAGEGASIERLENGEYLIAVNAELRVLEIDINLDGGELYIDTERFSYATRDGIVTTPGGSASIRDGVVVTPGGNLYLPDGTIVFPGGSAKDPTYIVQTDDTVLVDQPFSTGGIEVASDGTVTLADGTVIAPGGEIRMPDGTVSTPGDTGVIINNQTVSPIGDGQREQPDVSVTPAAVTPRPTPGAQREETAVTTPWQNPEPEVTVMPTPGAADSGDDDNGNKDTNEDQGELHIFAENRKGTFTAWEQQRVIDLFYNRETDRQQTIAPGSSGYYLFRLENSRDKKLNVTVGISRRAGSSYLPLRFILRPSGQKKGGASGTLESNEKLKLETAIAGNTSTVYRLDWEWPFEGRDEADTSAGGQGGTYTLQLTIHAEEVG</sequence>
<dbReference type="Proteomes" id="UP001060164">
    <property type="component" value="Chromosome"/>
</dbReference>